<organism evidence="2 5">
    <name type="scientific">Acidiplasma aeolicum</name>
    <dbReference type="NCBI Taxonomy" id="507754"/>
    <lineage>
        <taxon>Archaea</taxon>
        <taxon>Methanobacteriati</taxon>
        <taxon>Thermoplasmatota</taxon>
        <taxon>Thermoplasmata</taxon>
        <taxon>Thermoplasmatales</taxon>
        <taxon>Ferroplasmaceae</taxon>
        <taxon>Acidiplasma</taxon>
    </lineage>
</organism>
<feature type="transmembrane region" description="Helical" evidence="1">
    <location>
        <begin position="37"/>
        <end position="56"/>
    </location>
</feature>
<accession>A0A0P9GZG3</accession>
<keyword evidence="1" id="KW-0472">Membrane</keyword>
<dbReference type="EMBL" id="LJCQ01000147">
    <property type="protein sequence ID" value="KPV47016.1"/>
    <property type="molecule type" value="Genomic_DNA"/>
</dbReference>
<evidence type="ECO:0000256" key="1">
    <source>
        <dbReference type="SAM" id="Phobius"/>
    </source>
</evidence>
<evidence type="ECO:0008006" key="6">
    <source>
        <dbReference type="Google" id="ProtNLM"/>
    </source>
</evidence>
<feature type="transmembrane region" description="Helical" evidence="1">
    <location>
        <begin position="207"/>
        <end position="225"/>
    </location>
</feature>
<keyword evidence="4" id="KW-1185">Reference proteome</keyword>
<dbReference type="Proteomes" id="UP000050515">
    <property type="component" value="Unassembled WGS sequence"/>
</dbReference>
<reference evidence="3 4" key="2">
    <citation type="submission" date="2015-09" db="EMBL/GenBank/DDBJ databases">
        <title>Heavy metals and arsenic resistance mechanisms in polyextremophilic archaea of the family Ferroplasmaceae.</title>
        <authorList>
            <person name="Bulaev A.G."/>
            <person name="Kanygina A.V."/>
        </authorList>
    </citation>
    <scope>NUCLEOTIDE SEQUENCE [LARGE SCALE GENOMIC DNA]</scope>
    <source>
        <strain evidence="3 4">VT</strain>
    </source>
</reference>
<dbReference type="GeneID" id="84222105"/>
<protein>
    <recommendedName>
        <fullName evidence="6">Multipass membrane protein</fullName>
    </recommendedName>
</protein>
<evidence type="ECO:0000313" key="2">
    <source>
        <dbReference type="EMBL" id="KPV47016.1"/>
    </source>
</evidence>
<dbReference type="Proteomes" id="UP000050320">
    <property type="component" value="Unassembled WGS sequence"/>
</dbReference>
<reference evidence="2 5" key="1">
    <citation type="submission" date="2015-09" db="EMBL/GenBank/DDBJ databases">
        <title>Draft genome sequence of Acidiplasma aeolicum DSM 18409.</title>
        <authorList>
            <person name="Hemp J."/>
        </authorList>
    </citation>
    <scope>NUCLEOTIDE SEQUENCE [LARGE SCALE GENOMIC DNA]</scope>
    <source>
        <strain evidence="2 5">V</strain>
    </source>
</reference>
<gene>
    <name evidence="3" type="ORF">AOG54_04840</name>
    <name evidence="2" type="ORF">SE19_02920</name>
</gene>
<name>A0A0P9GZG3_9ARCH</name>
<evidence type="ECO:0000313" key="3">
    <source>
        <dbReference type="EMBL" id="KQB34470.1"/>
    </source>
</evidence>
<dbReference type="AlphaFoldDB" id="A0A0P9GZG3"/>
<dbReference type="EMBL" id="LKBG01000239">
    <property type="protein sequence ID" value="KQB34470.1"/>
    <property type="molecule type" value="Genomic_DNA"/>
</dbReference>
<dbReference type="RefSeq" id="WP_048102105.1">
    <property type="nucleotide sequence ID" value="NZ_JBBYJF010000006.1"/>
</dbReference>
<feature type="transmembrane region" description="Helical" evidence="1">
    <location>
        <begin position="12"/>
        <end position="31"/>
    </location>
</feature>
<evidence type="ECO:0000313" key="4">
    <source>
        <dbReference type="Proteomes" id="UP000050320"/>
    </source>
</evidence>
<feature type="transmembrane region" description="Helical" evidence="1">
    <location>
        <begin position="180"/>
        <end position="200"/>
    </location>
</feature>
<comment type="caution">
    <text evidence="2">The sequence shown here is derived from an EMBL/GenBank/DDBJ whole genome shotgun (WGS) entry which is preliminary data.</text>
</comment>
<dbReference type="PATRIC" id="fig|507754.4.peg.918"/>
<dbReference type="OrthoDB" id="385319at2157"/>
<sequence>MRSQEFLKKHGKILVPVISTVISILIFVMALYVPEAIILVFAIPVVIFILMHYSGIYRFKPRFFGGLIVLIIMLLVVAGIYSTDFYHSSGVTTTSENQTYMETIISPFTQTSGYYNITVKTNYTGNINSSYINIVSSNYNKIYNYSSGEHETIGSYRLTYYHIKLPPGLYTVYFNISKKLYMESIGPVNVSAFTLYVYYIYAMADKYIIFLGILYIAGISIAYFMQKGNLNNNQLKK</sequence>
<proteinExistence type="predicted"/>
<feature type="transmembrane region" description="Helical" evidence="1">
    <location>
        <begin position="63"/>
        <end position="81"/>
    </location>
</feature>
<evidence type="ECO:0000313" key="5">
    <source>
        <dbReference type="Proteomes" id="UP000050515"/>
    </source>
</evidence>
<keyword evidence="1" id="KW-1133">Transmembrane helix</keyword>
<keyword evidence="1" id="KW-0812">Transmembrane</keyword>